<organism evidence="1 2">
    <name type="scientific">Hygrophoropsis aurantiaca</name>
    <dbReference type="NCBI Taxonomy" id="72124"/>
    <lineage>
        <taxon>Eukaryota</taxon>
        <taxon>Fungi</taxon>
        <taxon>Dikarya</taxon>
        <taxon>Basidiomycota</taxon>
        <taxon>Agaricomycotina</taxon>
        <taxon>Agaricomycetes</taxon>
        <taxon>Agaricomycetidae</taxon>
        <taxon>Boletales</taxon>
        <taxon>Coniophorineae</taxon>
        <taxon>Hygrophoropsidaceae</taxon>
        <taxon>Hygrophoropsis</taxon>
    </lineage>
</organism>
<dbReference type="EMBL" id="MU267865">
    <property type="protein sequence ID" value="KAH7907847.1"/>
    <property type="molecule type" value="Genomic_DNA"/>
</dbReference>
<reference evidence="1" key="1">
    <citation type="journal article" date="2021" name="New Phytol.">
        <title>Evolutionary innovations through gain and loss of genes in the ectomycorrhizal Boletales.</title>
        <authorList>
            <person name="Wu G."/>
            <person name="Miyauchi S."/>
            <person name="Morin E."/>
            <person name="Kuo A."/>
            <person name="Drula E."/>
            <person name="Varga T."/>
            <person name="Kohler A."/>
            <person name="Feng B."/>
            <person name="Cao Y."/>
            <person name="Lipzen A."/>
            <person name="Daum C."/>
            <person name="Hundley H."/>
            <person name="Pangilinan J."/>
            <person name="Johnson J."/>
            <person name="Barry K."/>
            <person name="LaButti K."/>
            <person name="Ng V."/>
            <person name="Ahrendt S."/>
            <person name="Min B."/>
            <person name="Choi I.G."/>
            <person name="Park H."/>
            <person name="Plett J.M."/>
            <person name="Magnuson J."/>
            <person name="Spatafora J.W."/>
            <person name="Nagy L.G."/>
            <person name="Henrissat B."/>
            <person name="Grigoriev I.V."/>
            <person name="Yang Z.L."/>
            <person name="Xu J."/>
            <person name="Martin F.M."/>
        </authorList>
    </citation>
    <scope>NUCLEOTIDE SEQUENCE</scope>
    <source>
        <strain evidence="1">ATCC 28755</strain>
    </source>
</reference>
<gene>
    <name evidence="1" type="ORF">BJ138DRAFT_1116335</name>
</gene>
<evidence type="ECO:0000313" key="1">
    <source>
        <dbReference type="EMBL" id="KAH7907847.1"/>
    </source>
</evidence>
<comment type="caution">
    <text evidence="1">The sequence shown here is derived from an EMBL/GenBank/DDBJ whole genome shotgun (WGS) entry which is preliminary data.</text>
</comment>
<keyword evidence="2" id="KW-1185">Reference proteome</keyword>
<proteinExistence type="predicted"/>
<name>A0ACB8A4Z8_9AGAM</name>
<accession>A0ACB8A4Z8</accession>
<dbReference type="Proteomes" id="UP000790377">
    <property type="component" value="Unassembled WGS sequence"/>
</dbReference>
<protein>
    <submittedName>
        <fullName evidence="1">Uncharacterized protein</fullName>
    </submittedName>
</protein>
<evidence type="ECO:0000313" key="2">
    <source>
        <dbReference type="Proteomes" id="UP000790377"/>
    </source>
</evidence>
<sequence length="326" mass="36595">MDEYYNYAAARLDLESHTLKRNLDPNKRYYQLCIWDGAMADTCTAFKLPGDRRTICTTPNQQTKEQEEAMFTLQGVISDLDLPPLKFQPKAQQMRHIRQSVTLTGLGHQVFEQAVTTLYGINTLLERLEPPGTVEKWKPSDYAGFTAINLQNRYFTPKRFANGLPSIPFDDMNDSNRYLRSCNNPDFVHTEENNVEFYASAKAGAEKIAPSAFRVGDIVEACVSAVMAPINAEQCRMIVVLRSLALLESRHTMSSNTSREIARGTIAFRTATSKLPKRRRAYAQEEENSNDNTARPSASEKRPKAGNDVGSVTGQNESADKHMAVE</sequence>